<dbReference type="GO" id="GO:0006298">
    <property type="term" value="P:mismatch repair"/>
    <property type="evidence" value="ECO:0007669"/>
    <property type="project" value="InterPro"/>
</dbReference>
<dbReference type="GO" id="GO:0004519">
    <property type="term" value="F:endonuclease activity"/>
    <property type="evidence" value="ECO:0007669"/>
    <property type="project" value="InterPro"/>
</dbReference>
<keyword evidence="3" id="KW-0378">Hydrolase</keyword>
<dbReference type="GO" id="GO:0045910">
    <property type="term" value="P:negative regulation of DNA recombination"/>
    <property type="evidence" value="ECO:0007669"/>
    <property type="project" value="InterPro"/>
</dbReference>
<keyword evidence="5" id="KW-0694">RNA-binding</keyword>
<keyword evidence="1" id="KW-0699">rRNA-binding</keyword>
<sequence>MALNLLNKNSKFLDYLDWQEILTALVSQSYFNYTKEGINNLLEFRPISIINQELNFIELYLLERENYNHALNNVFITLPSTNELETYLKSIEKGIVLELNQLNTICKLLENYPAIFRTFDHFNIEHNHPDQALRSKIRNKFIREFRNLVSQNGETQLEKHPKLSKLFKEVRDLETDLRISISKIKREESYSKALQYNEHDIINDRYVLAVRSDSYNSKMGVIVAKSSTGMTLFIEPYSLRDKSNRRMRIMAQIDAIINEICQNFCETLLLFERAPLNILHYYYKLDLIKAKSSYSYDLQLCRPILNQDNKVNIKDFFHPLIENPVLNDLHLDSTSKGLVISGPNTGGKTVTLKSVSLCFLMSYMGLYVPARSCEIYLPQGIYYFSHDQQDLTTGLSSFASEAKNYLELLKDIEPNSLIIVDEIFNSTSSEEASALAISFLQEIHKRSDAKVIISTHHQFFKTYIHSSKEYTSCHVGFDQETSMPTYKLLFGSPGSSMAFQIFDILATRFGLSNNISESAEQILDKKQLSYEQLLQELSHKKSELDRHLMENRQLNNSLKNQKQSMEGLVHLEKERLIKEYKKKLNKIISKAENLLSETRKGKIDSKKQLAKKVSAISGSLPDPKKRKFTEILEDVQITANITIDDIREGDLLFSPTFNRDVKVMAINHRKKEVQVINGKMSIWMKLDKLTSAKIKYPKQNVQINITRSVYGKLEIDGRGMRLEEFQKLVEDSVHELIAGDIPFLNIIHGHGEGTLKKWLRVYLKDNRELTWIPEDGNDGATRVTIEG</sequence>
<accession>A0A1Y5F7E6</accession>
<dbReference type="EMBL" id="MAAO01000016">
    <property type="protein sequence ID" value="OUR93041.1"/>
    <property type="molecule type" value="Genomic_DNA"/>
</dbReference>
<evidence type="ECO:0000259" key="8">
    <source>
        <dbReference type="PROSITE" id="PS50828"/>
    </source>
</evidence>
<evidence type="ECO:0000256" key="5">
    <source>
        <dbReference type="ARBA" id="ARBA00022884"/>
    </source>
</evidence>
<dbReference type="GO" id="GO:0016887">
    <property type="term" value="F:ATP hydrolysis activity"/>
    <property type="evidence" value="ECO:0007669"/>
    <property type="project" value="InterPro"/>
</dbReference>
<comment type="caution">
    <text evidence="9">The sequence shown here is derived from an EMBL/GenBank/DDBJ whole genome shotgun (WGS) entry which is preliminary data.</text>
</comment>
<dbReference type="SMART" id="SM00534">
    <property type="entry name" value="MUTSac"/>
    <property type="match status" value="1"/>
</dbReference>
<dbReference type="AlphaFoldDB" id="A0A1Y5F7E6"/>
<dbReference type="InterPro" id="IPR000432">
    <property type="entry name" value="DNA_mismatch_repair_MutS_C"/>
</dbReference>
<feature type="coiled-coil region" evidence="7">
    <location>
        <begin position="516"/>
        <end position="597"/>
    </location>
</feature>
<protein>
    <recommendedName>
        <fullName evidence="8">Smr domain-containing protein</fullName>
    </recommendedName>
</protein>
<evidence type="ECO:0000313" key="10">
    <source>
        <dbReference type="Proteomes" id="UP000196531"/>
    </source>
</evidence>
<evidence type="ECO:0000256" key="6">
    <source>
        <dbReference type="ARBA" id="ARBA00023125"/>
    </source>
</evidence>
<dbReference type="Gene3D" id="3.40.50.300">
    <property type="entry name" value="P-loop containing nucleotide triphosphate hydrolases"/>
    <property type="match status" value="1"/>
</dbReference>
<dbReference type="SUPFAM" id="SSF48334">
    <property type="entry name" value="DNA repair protein MutS, domain III"/>
    <property type="match status" value="1"/>
</dbReference>
<dbReference type="NCBIfam" id="TIGR01069">
    <property type="entry name" value="mutS2"/>
    <property type="match status" value="1"/>
</dbReference>
<feature type="domain" description="Smr" evidence="8">
    <location>
        <begin position="715"/>
        <end position="786"/>
    </location>
</feature>
<evidence type="ECO:0000256" key="4">
    <source>
        <dbReference type="ARBA" id="ARBA00022840"/>
    </source>
</evidence>
<dbReference type="GO" id="GO:0030983">
    <property type="term" value="F:mismatched DNA binding"/>
    <property type="evidence" value="ECO:0007669"/>
    <property type="project" value="InterPro"/>
</dbReference>
<organism evidence="9 10">
    <name type="scientific">Halobacteriovorax marinus</name>
    <dbReference type="NCBI Taxonomy" id="97084"/>
    <lineage>
        <taxon>Bacteria</taxon>
        <taxon>Pseudomonadati</taxon>
        <taxon>Bdellovibrionota</taxon>
        <taxon>Bacteriovoracia</taxon>
        <taxon>Bacteriovoracales</taxon>
        <taxon>Halobacteriovoraceae</taxon>
        <taxon>Halobacteriovorax</taxon>
    </lineage>
</organism>
<evidence type="ECO:0000256" key="2">
    <source>
        <dbReference type="ARBA" id="ARBA00022741"/>
    </source>
</evidence>
<dbReference type="PIRSF" id="PIRSF005814">
    <property type="entry name" value="MutS_YshD"/>
    <property type="match status" value="1"/>
</dbReference>
<reference evidence="10" key="1">
    <citation type="journal article" date="2017" name="Proc. Natl. Acad. Sci. U.S.A.">
        <title>Simulation of Deepwater Horizon oil plume reveals substrate specialization within a complex community of hydrocarbon-degraders.</title>
        <authorList>
            <person name="Hu P."/>
            <person name="Dubinsky E.A."/>
            <person name="Probst A.J."/>
            <person name="Wang J."/>
            <person name="Sieber C.M.K."/>
            <person name="Tom L.M."/>
            <person name="Gardinali P."/>
            <person name="Banfield J.F."/>
            <person name="Atlas R.M."/>
            <person name="Andersen G.L."/>
        </authorList>
    </citation>
    <scope>NUCLEOTIDE SEQUENCE [LARGE SCALE GENOMIC DNA]</scope>
</reference>
<dbReference type="SMART" id="SM00463">
    <property type="entry name" value="SMR"/>
    <property type="match status" value="1"/>
</dbReference>
<dbReference type="GO" id="GO:0140664">
    <property type="term" value="F:ATP-dependent DNA damage sensor activity"/>
    <property type="evidence" value="ECO:0007669"/>
    <property type="project" value="InterPro"/>
</dbReference>
<dbReference type="Pfam" id="PF01713">
    <property type="entry name" value="Smr"/>
    <property type="match status" value="1"/>
</dbReference>
<dbReference type="InterPro" id="IPR002625">
    <property type="entry name" value="Smr_dom"/>
</dbReference>
<proteinExistence type="predicted"/>
<evidence type="ECO:0000256" key="1">
    <source>
        <dbReference type="ARBA" id="ARBA00022730"/>
    </source>
</evidence>
<dbReference type="PANTHER" id="PTHR48466:SF2">
    <property type="entry name" value="OS10G0509000 PROTEIN"/>
    <property type="match status" value="1"/>
</dbReference>
<keyword evidence="7" id="KW-0175">Coiled coil</keyword>
<evidence type="ECO:0000256" key="3">
    <source>
        <dbReference type="ARBA" id="ARBA00022801"/>
    </source>
</evidence>
<name>A0A1Y5F7E6_9BACT</name>
<dbReference type="InterPro" id="IPR027417">
    <property type="entry name" value="P-loop_NTPase"/>
</dbReference>
<dbReference type="InterPro" id="IPR005747">
    <property type="entry name" value="MutS2"/>
</dbReference>
<dbReference type="GO" id="GO:0019843">
    <property type="term" value="F:rRNA binding"/>
    <property type="evidence" value="ECO:0007669"/>
    <property type="project" value="UniProtKB-KW"/>
</dbReference>
<keyword evidence="2" id="KW-0547">Nucleotide-binding</keyword>
<dbReference type="Gene3D" id="3.30.1370.110">
    <property type="match status" value="1"/>
</dbReference>
<dbReference type="GO" id="GO:0005524">
    <property type="term" value="F:ATP binding"/>
    <property type="evidence" value="ECO:0007669"/>
    <property type="project" value="UniProtKB-KW"/>
</dbReference>
<dbReference type="Pfam" id="PF00488">
    <property type="entry name" value="MutS_V"/>
    <property type="match status" value="1"/>
</dbReference>
<evidence type="ECO:0000313" key="9">
    <source>
        <dbReference type="EMBL" id="OUR93041.1"/>
    </source>
</evidence>
<dbReference type="SUPFAM" id="SSF52540">
    <property type="entry name" value="P-loop containing nucleoside triphosphate hydrolases"/>
    <property type="match status" value="1"/>
</dbReference>
<dbReference type="Proteomes" id="UP000196531">
    <property type="component" value="Unassembled WGS sequence"/>
</dbReference>
<gene>
    <name evidence="9" type="ORF">A9Q84_21290</name>
</gene>
<keyword evidence="4" id="KW-0067">ATP-binding</keyword>
<dbReference type="InterPro" id="IPR045076">
    <property type="entry name" value="MutS"/>
</dbReference>
<keyword evidence="6" id="KW-0238">DNA-binding</keyword>
<dbReference type="InterPro" id="IPR036187">
    <property type="entry name" value="DNA_mismatch_repair_MutS_sf"/>
</dbReference>
<dbReference type="PANTHER" id="PTHR48466">
    <property type="entry name" value="OS10G0509000 PROTEIN-RELATED"/>
    <property type="match status" value="1"/>
</dbReference>
<evidence type="ECO:0000256" key="7">
    <source>
        <dbReference type="SAM" id="Coils"/>
    </source>
</evidence>
<dbReference type="PROSITE" id="PS50828">
    <property type="entry name" value="SMR"/>
    <property type="match status" value="1"/>
</dbReference>
<dbReference type="InterPro" id="IPR036063">
    <property type="entry name" value="Smr_dom_sf"/>
</dbReference>